<feature type="domain" description="Ubiquitin-like" evidence="1">
    <location>
        <begin position="8"/>
        <end position="95"/>
    </location>
</feature>
<dbReference type="CDD" id="cd17039">
    <property type="entry name" value="Ubl_ubiquitin_like"/>
    <property type="match status" value="1"/>
</dbReference>
<dbReference type="AlphaFoldDB" id="A0A835RZP4"/>
<evidence type="ECO:0000259" key="1">
    <source>
        <dbReference type="PROSITE" id="PS50053"/>
    </source>
</evidence>
<dbReference type="Gene3D" id="3.10.20.90">
    <property type="entry name" value="Phosphatidylinositol 3-kinase Catalytic Subunit, Chain A, domain 1"/>
    <property type="match status" value="1"/>
</dbReference>
<sequence length="189" mass="21369">MPNDKVTILINASCVDGPIFEIEVDGADSIGHVKEMARARLVECMVGRSLGWHRARNGRFVLQFEGVNMLDRWTISDNGIGQGSQLLLHVVPRGGLDLMVLVPLSEWGCNLRRTPMEVHPDDVVEVLLLMLEEMERERRIILPPIYNLVLIRGIRVLALQRSFRAQGVQPGDMIIVFCDHFKHNRPNGD</sequence>
<gene>
    <name evidence="2" type="ORF">HPP92_001333</name>
</gene>
<dbReference type="PROSITE" id="PS50053">
    <property type="entry name" value="UBIQUITIN_2"/>
    <property type="match status" value="1"/>
</dbReference>
<dbReference type="Proteomes" id="UP000639772">
    <property type="component" value="Chromosome 1"/>
</dbReference>
<dbReference type="EMBL" id="JADCNM010000001">
    <property type="protein sequence ID" value="KAG0501261.1"/>
    <property type="molecule type" value="Genomic_DNA"/>
</dbReference>
<dbReference type="SUPFAM" id="SSF54236">
    <property type="entry name" value="Ubiquitin-like"/>
    <property type="match status" value="1"/>
</dbReference>
<accession>A0A835RZP4</accession>
<organism evidence="2 3">
    <name type="scientific">Vanilla planifolia</name>
    <name type="common">Vanilla</name>
    <dbReference type="NCBI Taxonomy" id="51239"/>
    <lineage>
        <taxon>Eukaryota</taxon>
        <taxon>Viridiplantae</taxon>
        <taxon>Streptophyta</taxon>
        <taxon>Embryophyta</taxon>
        <taxon>Tracheophyta</taxon>
        <taxon>Spermatophyta</taxon>
        <taxon>Magnoliopsida</taxon>
        <taxon>Liliopsida</taxon>
        <taxon>Asparagales</taxon>
        <taxon>Orchidaceae</taxon>
        <taxon>Vanilloideae</taxon>
        <taxon>Vanilleae</taxon>
        <taxon>Vanilla</taxon>
    </lineage>
</organism>
<dbReference type="InterPro" id="IPR029071">
    <property type="entry name" value="Ubiquitin-like_domsf"/>
</dbReference>
<name>A0A835RZP4_VANPL</name>
<evidence type="ECO:0000313" key="2">
    <source>
        <dbReference type="EMBL" id="KAG0501261.1"/>
    </source>
</evidence>
<reference evidence="2 3" key="1">
    <citation type="journal article" date="2020" name="Nat. Food">
        <title>A phased Vanilla planifolia genome enables genetic improvement of flavour and production.</title>
        <authorList>
            <person name="Hasing T."/>
            <person name="Tang H."/>
            <person name="Brym M."/>
            <person name="Khazi F."/>
            <person name="Huang T."/>
            <person name="Chambers A.H."/>
        </authorList>
    </citation>
    <scope>NUCLEOTIDE SEQUENCE [LARGE SCALE GENOMIC DNA]</scope>
    <source>
        <tissue evidence="2">Leaf</tissue>
    </source>
</reference>
<dbReference type="InterPro" id="IPR000626">
    <property type="entry name" value="Ubiquitin-like_dom"/>
</dbReference>
<protein>
    <recommendedName>
        <fullName evidence="1">Ubiquitin-like domain-containing protein</fullName>
    </recommendedName>
</protein>
<proteinExistence type="predicted"/>
<comment type="caution">
    <text evidence="2">The sequence shown here is derived from an EMBL/GenBank/DDBJ whole genome shotgun (WGS) entry which is preliminary data.</text>
</comment>
<evidence type="ECO:0000313" key="3">
    <source>
        <dbReference type="Proteomes" id="UP000639772"/>
    </source>
</evidence>